<sequence length="79" mass="9224">MKSTVRSLHPALQAMLPRIAQHMAHEWRPIFDEKEEAENFLKKIQNDDLSFELNPVWAINHIDLTSSRIVGWSVTQEIN</sequence>
<keyword evidence="2" id="KW-1185">Reference proteome</keyword>
<dbReference type="RefSeq" id="WP_146961820.1">
    <property type="nucleotide sequence ID" value="NZ_CP042467.1"/>
</dbReference>
<protein>
    <submittedName>
        <fullName evidence="1">Uncharacterized protein</fullName>
    </submittedName>
</protein>
<evidence type="ECO:0000313" key="2">
    <source>
        <dbReference type="Proteomes" id="UP000321595"/>
    </source>
</evidence>
<proteinExistence type="predicted"/>
<organism evidence="1 2">
    <name type="scientific">Microvenator marinus</name>
    <dbReference type="NCBI Taxonomy" id="2600177"/>
    <lineage>
        <taxon>Bacteria</taxon>
        <taxon>Deltaproteobacteria</taxon>
        <taxon>Bradymonadales</taxon>
        <taxon>Microvenatoraceae</taxon>
        <taxon>Microvenator</taxon>
    </lineage>
</organism>
<dbReference type="KEGG" id="bbae:FRD01_17190"/>
<gene>
    <name evidence="1" type="ORF">FRD01_17190</name>
</gene>
<dbReference type="Proteomes" id="UP000321595">
    <property type="component" value="Chromosome"/>
</dbReference>
<accession>A0A5B8XTV9</accession>
<evidence type="ECO:0000313" key="1">
    <source>
        <dbReference type="EMBL" id="QED28944.1"/>
    </source>
</evidence>
<reference evidence="1 2" key="1">
    <citation type="submission" date="2019-08" db="EMBL/GenBank/DDBJ databases">
        <authorList>
            <person name="Liang Q."/>
        </authorList>
    </citation>
    <scope>NUCLEOTIDE SEQUENCE [LARGE SCALE GENOMIC DNA]</scope>
    <source>
        <strain evidence="1 2">V1718</strain>
    </source>
</reference>
<name>A0A5B8XTV9_9DELT</name>
<dbReference type="AlphaFoldDB" id="A0A5B8XTV9"/>
<dbReference type="EMBL" id="CP042467">
    <property type="protein sequence ID" value="QED28944.1"/>
    <property type="molecule type" value="Genomic_DNA"/>
</dbReference>